<name>A0ABT4J6U9_9RHOB</name>
<reference evidence="2" key="1">
    <citation type="submission" date="2022-12" db="EMBL/GenBank/DDBJ databases">
        <title>Paracoccus sp. EF6 isolated from a lake water.</title>
        <authorList>
            <person name="Liu H."/>
        </authorList>
    </citation>
    <scope>NUCLEOTIDE SEQUENCE</scope>
    <source>
        <strain evidence="2">EF6</strain>
    </source>
</reference>
<keyword evidence="3" id="KW-1185">Reference proteome</keyword>
<dbReference type="EMBL" id="JAPTYD010000024">
    <property type="protein sequence ID" value="MCZ0962856.1"/>
    <property type="molecule type" value="Genomic_DNA"/>
</dbReference>
<evidence type="ECO:0000256" key="1">
    <source>
        <dbReference type="SAM" id="MobiDB-lite"/>
    </source>
</evidence>
<dbReference type="Pfam" id="PF07120">
    <property type="entry name" value="DUF1376"/>
    <property type="match status" value="1"/>
</dbReference>
<accession>A0ABT4J6U9</accession>
<feature type="compositionally biased region" description="Polar residues" evidence="1">
    <location>
        <begin position="258"/>
        <end position="267"/>
    </location>
</feature>
<evidence type="ECO:0000313" key="3">
    <source>
        <dbReference type="Proteomes" id="UP001149822"/>
    </source>
</evidence>
<organism evidence="2 3">
    <name type="scientific">Paracoccus benzoatiresistens</name>
    <dbReference type="NCBI Taxonomy" id="2997341"/>
    <lineage>
        <taxon>Bacteria</taxon>
        <taxon>Pseudomonadati</taxon>
        <taxon>Pseudomonadota</taxon>
        <taxon>Alphaproteobacteria</taxon>
        <taxon>Rhodobacterales</taxon>
        <taxon>Paracoccaceae</taxon>
        <taxon>Paracoccus</taxon>
    </lineage>
</organism>
<sequence>MSFNAKAARAKRPCPIWVDAFQRDTQHLEADEIGAYFLILMAMWTRESCDFPDDDNRLARVSRVSSRLWKSRIGPVIREFLIAEDGAVFSKRLQEEATYVERQVKQQSYRKTGEKSCNPLKDNEPPSSTDITTDEPGNHPSQQPNSSGGGGGDGGDNKAADQTYLERVCAAFGKPLGSVSVRGKTFLPDEAECALVMQWRDDLELTEDQVVAEVDRLTRSKRDGPPKTLAYFTEPLARLAGELKSRPKLTPIEGGQDVQPTRTNRQAAASDALRDALHVAGTMRRPSSKDCF</sequence>
<dbReference type="Proteomes" id="UP001149822">
    <property type="component" value="Unassembled WGS sequence"/>
</dbReference>
<proteinExistence type="predicted"/>
<protein>
    <submittedName>
        <fullName evidence="2">DUF1376 domain-containing protein</fullName>
    </submittedName>
</protein>
<feature type="region of interest" description="Disordered" evidence="1">
    <location>
        <begin position="246"/>
        <end position="270"/>
    </location>
</feature>
<dbReference type="InterPro" id="IPR010781">
    <property type="entry name" value="DUF1376"/>
</dbReference>
<comment type="caution">
    <text evidence="2">The sequence shown here is derived from an EMBL/GenBank/DDBJ whole genome shotgun (WGS) entry which is preliminary data.</text>
</comment>
<feature type="region of interest" description="Disordered" evidence="1">
    <location>
        <begin position="101"/>
        <end position="159"/>
    </location>
</feature>
<evidence type="ECO:0000313" key="2">
    <source>
        <dbReference type="EMBL" id="MCZ0962856.1"/>
    </source>
</evidence>
<dbReference type="RefSeq" id="WP_268942909.1">
    <property type="nucleotide sequence ID" value="NZ_JAPTYD010000024.1"/>
</dbReference>
<gene>
    <name evidence="2" type="ORF">OU682_14640</name>
</gene>